<dbReference type="Proteomes" id="UP000195569">
    <property type="component" value="Unassembled WGS sequence"/>
</dbReference>
<evidence type="ECO:0000313" key="2">
    <source>
        <dbReference type="Proteomes" id="UP000195569"/>
    </source>
</evidence>
<accession>A0A1N7SSQ1</accession>
<dbReference type="Gene3D" id="1.10.3210.10">
    <property type="entry name" value="Hypothetical protein af1432"/>
    <property type="match status" value="1"/>
</dbReference>
<sequence length="184" mass="20719">MDTTQAASIRPDILMSSGRYFDFLRPEESEFSIRDIAHALSNVCRFAGHTSRFYSVAQHSVFVSQIVPPSMALAGLMHDAAEAFVGDVARPLKQLLPDYREVEKRVERVVMTRFGINLPLPPEIKHADLVMLATEQRDLMPHHDDEWALISGVTPLPGRISPLPPDAAFIQFLSRFHELISEKL</sequence>
<evidence type="ECO:0008006" key="3">
    <source>
        <dbReference type="Google" id="ProtNLM"/>
    </source>
</evidence>
<evidence type="ECO:0000313" key="1">
    <source>
        <dbReference type="EMBL" id="SIT50491.1"/>
    </source>
</evidence>
<dbReference type="AlphaFoldDB" id="A0A1N7SSQ1"/>
<dbReference type="SUPFAM" id="SSF109604">
    <property type="entry name" value="HD-domain/PDEase-like"/>
    <property type="match status" value="1"/>
</dbReference>
<organism evidence="1 2">
    <name type="scientific">Paraburkholderia piptadeniae</name>
    <dbReference type="NCBI Taxonomy" id="1701573"/>
    <lineage>
        <taxon>Bacteria</taxon>
        <taxon>Pseudomonadati</taxon>
        <taxon>Pseudomonadota</taxon>
        <taxon>Betaproteobacteria</taxon>
        <taxon>Burkholderiales</taxon>
        <taxon>Burkholderiaceae</taxon>
        <taxon>Paraburkholderia</taxon>
    </lineage>
</organism>
<keyword evidence="2" id="KW-1185">Reference proteome</keyword>
<reference evidence="1" key="1">
    <citation type="submission" date="2016-12" db="EMBL/GenBank/DDBJ databases">
        <authorList>
            <person name="Moulin L."/>
        </authorList>
    </citation>
    <scope>NUCLEOTIDE SEQUENCE [LARGE SCALE GENOMIC DNA]</scope>
    <source>
        <strain evidence="1">STM 7183</strain>
    </source>
</reference>
<gene>
    <name evidence="1" type="ORF">BN2476_830062</name>
</gene>
<proteinExistence type="predicted"/>
<comment type="caution">
    <text evidence="1">The sequence shown here is derived from an EMBL/GenBank/DDBJ whole genome shotgun (WGS) entry which is preliminary data.</text>
</comment>
<dbReference type="Pfam" id="PF12917">
    <property type="entry name" value="YfbR-like"/>
    <property type="match status" value="1"/>
</dbReference>
<dbReference type="EMBL" id="CYGY02000083">
    <property type="protein sequence ID" value="SIT50491.1"/>
    <property type="molecule type" value="Genomic_DNA"/>
</dbReference>
<dbReference type="OrthoDB" id="1099791at2"/>
<protein>
    <recommendedName>
        <fullName evidence="3">Metal dependent phosphohydrolase</fullName>
    </recommendedName>
</protein>
<name>A0A1N7SSQ1_9BURK</name>
<dbReference type="RefSeq" id="WP_087739186.1">
    <property type="nucleotide sequence ID" value="NZ_CYGY02000083.1"/>
</dbReference>